<keyword evidence="12" id="KW-1185">Reference proteome</keyword>
<feature type="chain" id="PRO_5009326039" description="Peptidase S1 domain-containing protein" evidence="9">
    <location>
        <begin position="23"/>
        <end position="391"/>
    </location>
</feature>
<dbReference type="InterPro" id="IPR051333">
    <property type="entry name" value="CLIP_Serine_Protease"/>
</dbReference>
<reference evidence="11" key="1">
    <citation type="submission" date="2020-05" db="UniProtKB">
        <authorList>
            <consortium name="EnsemblMetazoa"/>
        </authorList>
    </citation>
    <scope>IDENTIFICATION</scope>
    <source>
        <strain evidence="11">USDA</strain>
    </source>
</reference>
<comment type="subcellular location">
    <subcellularLocation>
        <location evidence="1">Secreted</location>
    </subcellularLocation>
</comment>
<dbReference type="SMART" id="SM00020">
    <property type="entry name" value="Tryp_SPc"/>
    <property type="match status" value="1"/>
</dbReference>
<evidence type="ECO:0000256" key="9">
    <source>
        <dbReference type="SAM" id="SignalP"/>
    </source>
</evidence>
<keyword evidence="9" id="KW-0732">Signal</keyword>
<evidence type="ECO:0000256" key="7">
    <source>
        <dbReference type="ARBA" id="ARBA00023157"/>
    </source>
</evidence>
<dbReference type="KEGG" id="scac:106083208"/>
<protein>
    <recommendedName>
        <fullName evidence="10">Peptidase S1 domain-containing protein</fullName>
    </recommendedName>
</protein>
<dbReference type="SUPFAM" id="SSF50494">
    <property type="entry name" value="Trypsin-like serine proteases"/>
    <property type="match status" value="1"/>
</dbReference>
<dbReference type="FunFam" id="2.40.10.10:FF:000047">
    <property type="entry name" value="Trypsin eta"/>
    <property type="match status" value="1"/>
</dbReference>
<dbReference type="EnsemblMetazoa" id="SCAU004689-RB">
    <property type="protein sequence ID" value="SCAU004689-PB"/>
    <property type="gene ID" value="SCAU004689"/>
</dbReference>
<feature type="signal peptide" evidence="9">
    <location>
        <begin position="1"/>
        <end position="22"/>
    </location>
</feature>
<organism evidence="11 12">
    <name type="scientific">Stomoxys calcitrans</name>
    <name type="common">Stable fly</name>
    <name type="synonym">Conops calcitrans</name>
    <dbReference type="NCBI Taxonomy" id="35570"/>
    <lineage>
        <taxon>Eukaryota</taxon>
        <taxon>Metazoa</taxon>
        <taxon>Ecdysozoa</taxon>
        <taxon>Arthropoda</taxon>
        <taxon>Hexapoda</taxon>
        <taxon>Insecta</taxon>
        <taxon>Pterygota</taxon>
        <taxon>Neoptera</taxon>
        <taxon>Endopterygota</taxon>
        <taxon>Diptera</taxon>
        <taxon>Brachycera</taxon>
        <taxon>Muscomorpha</taxon>
        <taxon>Muscoidea</taxon>
        <taxon>Muscidae</taxon>
        <taxon>Stomoxys</taxon>
    </lineage>
</organism>
<evidence type="ECO:0000256" key="3">
    <source>
        <dbReference type="ARBA" id="ARBA00022670"/>
    </source>
</evidence>
<name>A0A1I8P4A8_STOCA</name>
<keyword evidence="3 8" id="KW-0645">Protease</keyword>
<gene>
    <name evidence="11" type="primary">106083208</name>
</gene>
<dbReference type="PROSITE" id="PS00135">
    <property type="entry name" value="TRYPSIN_SER"/>
    <property type="match status" value="1"/>
</dbReference>
<dbReference type="GO" id="GO:0005576">
    <property type="term" value="C:extracellular region"/>
    <property type="evidence" value="ECO:0007669"/>
    <property type="project" value="UniProtKB-SubCell"/>
</dbReference>
<evidence type="ECO:0000256" key="5">
    <source>
        <dbReference type="ARBA" id="ARBA00022825"/>
    </source>
</evidence>
<evidence type="ECO:0000256" key="2">
    <source>
        <dbReference type="ARBA" id="ARBA00022525"/>
    </source>
</evidence>
<keyword evidence="2" id="KW-0964">Secreted</keyword>
<dbReference type="Pfam" id="PF00089">
    <property type="entry name" value="Trypsin"/>
    <property type="match status" value="1"/>
</dbReference>
<keyword evidence="7" id="KW-1015">Disulfide bond</keyword>
<keyword evidence="6" id="KW-0865">Zymogen</keyword>
<dbReference type="GO" id="GO:0016485">
    <property type="term" value="P:protein processing"/>
    <property type="evidence" value="ECO:0007669"/>
    <property type="project" value="UniProtKB-ARBA"/>
</dbReference>
<dbReference type="InterPro" id="IPR001254">
    <property type="entry name" value="Trypsin_dom"/>
</dbReference>
<dbReference type="PROSITE" id="PS00134">
    <property type="entry name" value="TRYPSIN_HIS"/>
    <property type="match status" value="1"/>
</dbReference>
<keyword evidence="4 8" id="KW-0378">Hydrolase</keyword>
<dbReference type="InterPro" id="IPR009003">
    <property type="entry name" value="Peptidase_S1_PA"/>
</dbReference>
<dbReference type="PROSITE" id="PS50240">
    <property type="entry name" value="TRYPSIN_DOM"/>
    <property type="match status" value="1"/>
</dbReference>
<dbReference type="AlphaFoldDB" id="A0A1I8P4A8"/>
<dbReference type="OrthoDB" id="10004439at2759"/>
<sequence length="391" mass="42998">MKYGYGHLMVYLLLLLPKENFGIPSLRPKTHQGIVYPEDNWDDCVLDHNGSQQQGQCVNVDNCLEVLNKWQKQNIYPKTCYFLKQEQFVCCPKSAALTSVETVTVKTTESSMVATSSELSFLELLQLEQRKSELECELNTRVHSTIVHGTPAKKDEFPFMAALGWNSSFDAGIWYRCGGVVISPRFVLTAAHCADIGGDKASVVRIGGSNLTDVSVRDVKIKRFIQHPGYKASEVYNDIALVELDEEVKDVYAACLWLEDNLDSENFIATGYGHTTFGGLGSNQLLKVDLKAVTNKACSEFYPAGNDGAPNGITSTQLCAHDPEKLRDTCQGDSGGPLILQRGISKRGYVVGITSFGLGCAGGAPGIYTRVSSYLDWIEPIVWPKLDTRSS</sequence>
<dbReference type="InterPro" id="IPR001314">
    <property type="entry name" value="Peptidase_S1A"/>
</dbReference>
<dbReference type="Proteomes" id="UP000095300">
    <property type="component" value="Unassembled WGS sequence"/>
</dbReference>
<feature type="domain" description="Peptidase S1" evidence="10">
    <location>
        <begin position="146"/>
        <end position="383"/>
    </location>
</feature>
<proteinExistence type="predicted"/>
<dbReference type="GO" id="GO:0004252">
    <property type="term" value="F:serine-type endopeptidase activity"/>
    <property type="evidence" value="ECO:0007669"/>
    <property type="project" value="InterPro"/>
</dbReference>
<evidence type="ECO:0000256" key="1">
    <source>
        <dbReference type="ARBA" id="ARBA00004613"/>
    </source>
</evidence>
<evidence type="ECO:0000256" key="4">
    <source>
        <dbReference type="ARBA" id="ARBA00022801"/>
    </source>
</evidence>
<dbReference type="PANTHER" id="PTHR24260">
    <property type="match status" value="1"/>
</dbReference>
<dbReference type="CDD" id="cd00190">
    <property type="entry name" value="Tryp_SPc"/>
    <property type="match status" value="1"/>
</dbReference>
<accession>A0A1I8P4A8</accession>
<evidence type="ECO:0000256" key="8">
    <source>
        <dbReference type="RuleBase" id="RU363034"/>
    </source>
</evidence>
<dbReference type="InterPro" id="IPR043504">
    <property type="entry name" value="Peptidase_S1_PA_chymotrypsin"/>
</dbReference>
<evidence type="ECO:0000313" key="12">
    <source>
        <dbReference type="Proteomes" id="UP000095300"/>
    </source>
</evidence>
<evidence type="ECO:0000256" key="6">
    <source>
        <dbReference type="ARBA" id="ARBA00023145"/>
    </source>
</evidence>
<evidence type="ECO:0000259" key="10">
    <source>
        <dbReference type="PROSITE" id="PS50240"/>
    </source>
</evidence>
<dbReference type="InterPro" id="IPR033116">
    <property type="entry name" value="TRYPSIN_SER"/>
</dbReference>
<keyword evidence="5 8" id="KW-0720">Serine protease</keyword>
<dbReference type="PANTHER" id="PTHR24260:SF135">
    <property type="entry name" value="CLIP DOMAIN-CONTAINING SERINE PROTEASE-RELATED"/>
    <property type="match status" value="1"/>
</dbReference>
<dbReference type="VEuPathDB" id="VectorBase:SCAU004689"/>
<dbReference type="PRINTS" id="PR00722">
    <property type="entry name" value="CHYMOTRYPSIN"/>
</dbReference>
<dbReference type="Gene3D" id="2.40.10.10">
    <property type="entry name" value="Trypsin-like serine proteases"/>
    <property type="match status" value="1"/>
</dbReference>
<dbReference type="InterPro" id="IPR018114">
    <property type="entry name" value="TRYPSIN_HIS"/>
</dbReference>
<evidence type="ECO:0000313" key="11">
    <source>
        <dbReference type="EnsemblMetazoa" id="SCAU004689-PB"/>
    </source>
</evidence>